<keyword evidence="1" id="KW-0472">Membrane</keyword>
<dbReference type="Proteomes" id="UP000442707">
    <property type="component" value="Unassembled WGS sequence"/>
</dbReference>
<dbReference type="EMBL" id="VZRB01000019">
    <property type="protein sequence ID" value="KAB1143431.1"/>
    <property type="molecule type" value="Genomic_DNA"/>
</dbReference>
<reference evidence="2 3" key="1">
    <citation type="submission" date="2019-09" db="EMBL/GenBank/DDBJ databases">
        <title>Screening of Novel Bioactive Compounds from Soil-Associated.</title>
        <authorList>
            <person name="Zhao S."/>
        </authorList>
    </citation>
    <scope>NUCLEOTIDE SEQUENCE [LARGE SCALE GENOMIC DNA]</scope>
    <source>
        <strain evidence="2 3">HIT-DPA4</strain>
    </source>
</reference>
<evidence type="ECO:0000256" key="1">
    <source>
        <dbReference type="SAM" id="Phobius"/>
    </source>
</evidence>
<evidence type="ECO:0000313" key="3">
    <source>
        <dbReference type="Proteomes" id="UP000442707"/>
    </source>
</evidence>
<name>A0A6H9UWN1_9ACTN</name>
<keyword evidence="3" id="KW-1185">Reference proteome</keyword>
<proteinExistence type="predicted"/>
<evidence type="ECO:0000313" key="2">
    <source>
        <dbReference type="EMBL" id="KAB1143431.1"/>
    </source>
</evidence>
<keyword evidence="1" id="KW-0812">Transmembrane</keyword>
<feature type="transmembrane region" description="Helical" evidence="1">
    <location>
        <begin position="6"/>
        <end position="23"/>
    </location>
</feature>
<feature type="transmembrane region" description="Helical" evidence="1">
    <location>
        <begin position="30"/>
        <end position="47"/>
    </location>
</feature>
<comment type="caution">
    <text evidence="2">The sequence shown here is derived from an EMBL/GenBank/DDBJ whole genome shotgun (WGS) entry which is preliminary data.</text>
</comment>
<keyword evidence="1" id="KW-1133">Transmembrane helix</keyword>
<gene>
    <name evidence="2" type="ORF">F7R91_24910</name>
</gene>
<organism evidence="2 3">
    <name type="scientific">Streptomyces luteolifulvus</name>
    <dbReference type="NCBI Taxonomy" id="2615112"/>
    <lineage>
        <taxon>Bacteria</taxon>
        <taxon>Bacillati</taxon>
        <taxon>Actinomycetota</taxon>
        <taxon>Actinomycetes</taxon>
        <taxon>Kitasatosporales</taxon>
        <taxon>Streptomycetaceae</taxon>
        <taxon>Streptomyces</taxon>
    </lineage>
</organism>
<protein>
    <submittedName>
        <fullName evidence="2">Uncharacterized protein</fullName>
    </submittedName>
</protein>
<dbReference type="RefSeq" id="WP_150951374.1">
    <property type="nucleotide sequence ID" value="NZ_VZRB01000019.1"/>
</dbReference>
<sequence length="82" mass="8987">MIFVAVGYLTAWLVFTLLGFWKFKDPKRQVVISGSLIAIAVALTFGLLRSASLGAVMFGIGVIATLVRLTRGWSRLPVNRPH</sequence>
<feature type="transmembrane region" description="Helical" evidence="1">
    <location>
        <begin position="53"/>
        <end position="70"/>
    </location>
</feature>
<accession>A0A6H9UWN1</accession>
<dbReference type="AlphaFoldDB" id="A0A6H9UWN1"/>